<dbReference type="PANTHER" id="PTHR10622:SF10">
    <property type="entry name" value="HET DOMAIN-CONTAINING PROTEIN"/>
    <property type="match status" value="1"/>
</dbReference>
<dbReference type="InterPro" id="IPR002110">
    <property type="entry name" value="Ankyrin_rpt"/>
</dbReference>
<evidence type="ECO:0000256" key="1">
    <source>
        <dbReference type="PROSITE-ProRule" id="PRU00023"/>
    </source>
</evidence>
<accession>A0AA39ZS72</accession>
<dbReference type="Pfam" id="PF06985">
    <property type="entry name" value="HET"/>
    <property type="match status" value="1"/>
</dbReference>
<dbReference type="SMART" id="SM00248">
    <property type="entry name" value="ANK"/>
    <property type="match status" value="4"/>
</dbReference>
<dbReference type="Proteomes" id="UP001172102">
    <property type="component" value="Unassembled WGS sequence"/>
</dbReference>
<sequence length="561" mass="61342">MRLLRTDLSAAGHLQLCNFVGDQTPRYAILSHTWGEGEITLQDVEAGRGLGSPGYEKVKNCCPRAKADGFDYVWVDTCCIDKTSSAELSESIKSSDILSSGYGTSPLASNTPSSAVGMGGRAQIPFSESRWFTRGWTLQELIAPSEIIFTTLQRPISARTGIPTSILAGGGDGLGTASVAQKMSWAAKRQTTRGEDTAYCLLGIFGVNMPLPYGEGQRALIRLLFAWRSDDCRGGLLATSAATFHRSGDIVPCDLADLSNEPVTISNRGVCITLPIIGLGDSGLVLGVLSCGYSSESNAGVVGVYLRDTLLTMEGFKRVHPRRIHAKLERLQSGRKMPQEPEPEARIETSIQDVAMERRIRLALRRERSVRNSSQTREYLFKAAIEGDDDGGKTALIHTAQSGQTSTVWLLFTRSDVEVDSARVDVYERANGQDLLSWAIEGQGWDLVRSLLSTADLVEVEREHGLSGRTPLTQAVSMEQEWLIDWLLNKSIDVNIRDRDDMTPLATAVTVGNLQIANKLLQRGTKVYSEGREGGRTAPLILTVKKQDARILKLLLEHVYV</sequence>
<dbReference type="Pfam" id="PF12796">
    <property type="entry name" value="Ank_2"/>
    <property type="match status" value="1"/>
</dbReference>
<feature type="repeat" description="ANK" evidence="1">
    <location>
        <begin position="500"/>
        <end position="532"/>
    </location>
</feature>
<dbReference type="PANTHER" id="PTHR10622">
    <property type="entry name" value="HET DOMAIN-CONTAINING PROTEIN"/>
    <property type="match status" value="1"/>
</dbReference>
<dbReference type="InterPro" id="IPR036770">
    <property type="entry name" value="Ankyrin_rpt-contain_sf"/>
</dbReference>
<evidence type="ECO:0000313" key="4">
    <source>
        <dbReference type="Proteomes" id="UP001172102"/>
    </source>
</evidence>
<gene>
    <name evidence="3" type="ORF">B0H67DRAFT_604430</name>
</gene>
<comment type="caution">
    <text evidence="3">The sequence shown here is derived from an EMBL/GenBank/DDBJ whole genome shotgun (WGS) entry which is preliminary data.</text>
</comment>
<evidence type="ECO:0000259" key="2">
    <source>
        <dbReference type="Pfam" id="PF06985"/>
    </source>
</evidence>
<name>A0AA39ZS72_9PEZI</name>
<organism evidence="3 4">
    <name type="scientific">Lasiosphaeris hirsuta</name>
    <dbReference type="NCBI Taxonomy" id="260670"/>
    <lineage>
        <taxon>Eukaryota</taxon>
        <taxon>Fungi</taxon>
        <taxon>Dikarya</taxon>
        <taxon>Ascomycota</taxon>
        <taxon>Pezizomycotina</taxon>
        <taxon>Sordariomycetes</taxon>
        <taxon>Sordariomycetidae</taxon>
        <taxon>Sordariales</taxon>
        <taxon>Lasiosphaeriaceae</taxon>
        <taxon>Lasiosphaeris</taxon>
    </lineage>
</organism>
<protein>
    <submittedName>
        <fullName evidence="3">Ankyrin repeat-containing domain protein</fullName>
    </submittedName>
</protein>
<dbReference type="PROSITE" id="PS50297">
    <property type="entry name" value="ANK_REP_REGION"/>
    <property type="match status" value="1"/>
</dbReference>
<feature type="repeat" description="ANK" evidence="1">
    <location>
        <begin position="467"/>
        <end position="499"/>
    </location>
</feature>
<feature type="domain" description="Heterokaryon incompatibility" evidence="2">
    <location>
        <begin position="27"/>
        <end position="93"/>
    </location>
</feature>
<evidence type="ECO:0000313" key="3">
    <source>
        <dbReference type="EMBL" id="KAK0702638.1"/>
    </source>
</evidence>
<proteinExistence type="predicted"/>
<dbReference type="AlphaFoldDB" id="A0AA39ZS72"/>
<dbReference type="InterPro" id="IPR010730">
    <property type="entry name" value="HET"/>
</dbReference>
<keyword evidence="4" id="KW-1185">Reference proteome</keyword>
<keyword evidence="1" id="KW-0040">ANK repeat</keyword>
<dbReference type="SUPFAM" id="SSF48403">
    <property type="entry name" value="Ankyrin repeat"/>
    <property type="match status" value="1"/>
</dbReference>
<dbReference type="EMBL" id="JAUKUA010000008">
    <property type="protein sequence ID" value="KAK0702638.1"/>
    <property type="molecule type" value="Genomic_DNA"/>
</dbReference>
<reference evidence="3" key="1">
    <citation type="submission" date="2023-06" db="EMBL/GenBank/DDBJ databases">
        <title>Genome-scale phylogeny and comparative genomics of the fungal order Sordariales.</title>
        <authorList>
            <consortium name="Lawrence Berkeley National Laboratory"/>
            <person name="Hensen N."/>
            <person name="Bonometti L."/>
            <person name="Westerberg I."/>
            <person name="Brannstrom I.O."/>
            <person name="Guillou S."/>
            <person name="Cros-Aarteil S."/>
            <person name="Calhoun S."/>
            <person name="Haridas S."/>
            <person name="Kuo A."/>
            <person name="Mondo S."/>
            <person name="Pangilinan J."/>
            <person name="Riley R."/>
            <person name="Labutti K."/>
            <person name="Andreopoulos B."/>
            <person name="Lipzen A."/>
            <person name="Chen C."/>
            <person name="Yanf M."/>
            <person name="Daum C."/>
            <person name="Ng V."/>
            <person name="Clum A."/>
            <person name="Steindorff A."/>
            <person name="Ohm R."/>
            <person name="Martin F."/>
            <person name="Silar P."/>
            <person name="Natvig D."/>
            <person name="Lalanne C."/>
            <person name="Gautier V."/>
            <person name="Ament-Velasquez S.L."/>
            <person name="Kruys A."/>
            <person name="Hutchinson M.I."/>
            <person name="Powell A.J."/>
            <person name="Barry K."/>
            <person name="Miller A.N."/>
            <person name="Grigoriev I.V."/>
            <person name="Debuchy R."/>
            <person name="Gladieux P."/>
            <person name="Thoren M.H."/>
            <person name="Johannesson H."/>
        </authorList>
    </citation>
    <scope>NUCLEOTIDE SEQUENCE</scope>
    <source>
        <strain evidence="3">SMH4607-1</strain>
    </source>
</reference>
<dbReference type="PROSITE" id="PS50088">
    <property type="entry name" value="ANK_REPEAT"/>
    <property type="match status" value="2"/>
</dbReference>
<dbReference type="Gene3D" id="1.25.40.20">
    <property type="entry name" value="Ankyrin repeat-containing domain"/>
    <property type="match status" value="1"/>
</dbReference>